<feature type="compositionally biased region" description="Pro residues" evidence="1">
    <location>
        <begin position="124"/>
        <end position="144"/>
    </location>
</feature>
<dbReference type="Proteomes" id="UP000052982">
    <property type="component" value="Unassembled WGS sequence"/>
</dbReference>
<evidence type="ECO:0000256" key="1">
    <source>
        <dbReference type="SAM" id="MobiDB-lite"/>
    </source>
</evidence>
<protein>
    <recommendedName>
        <fullName evidence="5">Lipoprotein</fullName>
    </recommendedName>
</protein>
<keyword evidence="2" id="KW-0732">Signal</keyword>
<evidence type="ECO:0000256" key="2">
    <source>
        <dbReference type="SAM" id="SignalP"/>
    </source>
</evidence>
<feature type="region of interest" description="Disordered" evidence="1">
    <location>
        <begin position="32"/>
        <end position="179"/>
    </location>
</feature>
<feature type="compositionally biased region" description="Gly residues" evidence="1">
    <location>
        <begin position="47"/>
        <end position="65"/>
    </location>
</feature>
<sequence length="179" mass="17075">MRPMYVPVRLAATLLAVTAAAGCMSVGNDAEGPVKPSHSAGRHGGAEPDGGPAGVGGGYLGAVGGDGKHGHGKSRGRHGASASASATASPSAGASASASAGPAKPGRTVQPGEPTPTKEQPTTPDSPAPEPPAPSPESPSPVPDPTIAEPSSAAHEETGGGTAAQLIQREPAPEAGAPV</sequence>
<dbReference type="PROSITE" id="PS51257">
    <property type="entry name" value="PROKAR_LIPOPROTEIN"/>
    <property type="match status" value="1"/>
</dbReference>
<organism evidence="3 4">
    <name type="scientific">Streptomyces griseoruber</name>
    <dbReference type="NCBI Taxonomy" id="1943"/>
    <lineage>
        <taxon>Bacteria</taxon>
        <taxon>Bacillati</taxon>
        <taxon>Actinomycetota</taxon>
        <taxon>Actinomycetes</taxon>
        <taxon>Kitasatosporales</taxon>
        <taxon>Streptomycetaceae</taxon>
        <taxon>Streptomyces</taxon>
    </lineage>
</organism>
<evidence type="ECO:0000313" key="4">
    <source>
        <dbReference type="Proteomes" id="UP000052982"/>
    </source>
</evidence>
<gene>
    <name evidence="3" type="ORF">AQJ64_20760</name>
</gene>
<dbReference type="AlphaFoldDB" id="A0A101SWX2"/>
<dbReference type="STRING" id="1943.AQJ64_20760"/>
<evidence type="ECO:0000313" key="3">
    <source>
        <dbReference type="EMBL" id="KUN81652.1"/>
    </source>
</evidence>
<reference evidence="3 4" key="1">
    <citation type="submission" date="2015-10" db="EMBL/GenBank/DDBJ databases">
        <title>Draft genome sequence of Streptomyces griseoruber DSM 40281, type strain for the species Streptomyces griseoruber.</title>
        <authorList>
            <person name="Ruckert C."/>
            <person name="Winkler A."/>
            <person name="Kalinowski J."/>
            <person name="Kampfer P."/>
            <person name="Glaeser S."/>
        </authorList>
    </citation>
    <scope>NUCLEOTIDE SEQUENCE [LARGE SCALE GENOMIC DNA]</scope>
    <source>
        <strain evidence="3 4">DSM 40281</strain>
    </source>
</reference>
<feature type="compositionally biased region" description="Low complexity" evidence="1">
    <location>
        <begin position="79"/>
        <end position="103"/>
    </location>
</feature>
<dbReference type="EMBL" id="LMWW01000034">
    <property type="protein sequence ID" value="KUN81652.1"/>
    <property type="molecule type" value="Genomic_DNA"/>
</dbReference>
<feature type="chain" id="PRO_5038662754" description="Lipoprotein" evidence="2">
    <location>
        <begin position="22"/>
        <end position="179"/>
    </location>
</feature>
<keyword evidence="4" id="KW-1185">Reference proteome</keyword>
<name>A0A101SWX2_9ACTN</name>
<feature type="compositionally biased region" description="Low complexity" evidence="1">
    <location>
        <begin position="110"/>
        <end position="123"/>
    </location>
</feature>
<dbReference type="RefSeq" id="WP_055637703.1">
    <property type="nucleotide sequence ID" value="NZ_JBIRRP010000005.1"/>
</dbReference>
<feature type="signal peptide" evidence="2">
    <location>
        <begin position="1"/>
        <end position="21"/>
    </location>
</feature>
<comment type="caution">
    <text evidence="3">The sequence shown here is derived from an EMBL/GenBank/DDBJ whole genome shotgun (WGS) entry which is preliminary data.</text>
</comment>
<proteinExistence type="predicted"/>
<evidence type="ECO:0008006" key="5">
    <source>
        <dbReference type="Google" id="ProtNLM"/>
    </source>
</evidence>
<accession>A0A101SWX2</accession>